<accession>A0A0K2UKL0</accession>
<dbReference type="GO" id="GO:0016787">
    <property type="term" value="F:hydrolase activity"/>
    <property type="evidence" value="ECO:0007669"/>
    <property type="project" value="UniProtKB-KW"/>
</dbReference>
<dbReference type="GO" id="GO:0003964">
    <property type="term" value="F:RNA-directed DNA polymerase activity"/>
    <property type="evidence" value="ECO:0007669"/>
    <property type="project" value="UniProtKB-KW"/>
</dbReference>
<proteinExistence type="predicted"/>
<evidence type="ECO:0000259" key="7">
    <source>
        <dbReference type="Pfam" id="PF17917"/>
    </source>
</evidence>
<evidence type="ECO:0000256" key="6">
    <source>
        <dbReference type="ARBA" id="ARBA00022918"/>
    </source>
</evidence>
<evidence type="ECO:0000256" key="5">
    <source>
        <dbReference type="ARBA" id="ARBA00022801"/>
    </source>
</evidence>
<keyword evidence="4" id="KW-0255">Endonuclease</keyword>
<evidence type="ECO:0000256" key="1">
    <source>
        <dbReference type="ARBA" id="ARBA00022679"/>
    </source>
</evidence>
<keyword evidence="6" id="KW-0695">RNA-directed DNA polymerase</keyword>
<protein>
    <recommendedName>
        <fullName evidence="7">Reverse transcriptase RNase H-like domain-containing protein</fullName>
    </recommendedName>
</protein>
<keyword evidence="1" id="KW-0808">Transferase</keyword>
<dbReference type="Pfam" id="PF17917">
    <property type="entry name" value="RT_RNaseH"/>
    <property type="match status" value="1"/>
</dbReference>
<keyword evidence="5" id="KW-0378">Hydrolase</keyword>
<keyword evidence="2" id="KW-0548">Nucleotidyltransferase</keyword>
<evidence type="ECO:0000256" key="2">
    <source>
        <dbReference type="ARBA" id="ARBA00022695"/>
    </source>
</evidence>
<dbReference type="AlphaFoldDB" id="A0A0K2UKL0"/>
<name>A0A0K2UKL0_LEPSM</name>
<dbReference type="InterPro" id="IPR041373">
    <property type="entry name" value="RT_RNaseH"/>
</dbReference>
<evidence type="ECO:0000313" key="8">
    <source>
        <dbReference type="EMBL" id="CDW38432.1"/>
    </source>
</evidence>
<feature type="domain" description="Reverse transcriptase RNase H-like" evidence="7">
    <location>
        <begin position="2"/>
        <end position="47"/>
    </location>
</feature>
<evidence type="ECO:0000256" key="4">
    <source>
        <dbReference type="ARBA" id="ARBA00022759"/>
    </source>
</evidence>
<dbReference type="GO" id="GO:0004519">
    <property type="term" value="F:endonuclease activity"/>
    <property type="evidence" value="ECO:0007669"/>
    <property type="project" value="UniProtKB-KW"/>
</dbReference>
<evidence type="ECO:0000256" key="3">
    <source>
        <dbReference type="ARBA" id="ARBA00022722"/>
    </source>
</evidence>
<organism evidence="8">
    <name type="scientific">Lepeophtheirus salmonis</name>
    <name type="common">Salmon louse</name>
    <name type="synonym">Caligus salmonis</name>
    <dbReference type="NCBI Taxonomy" id="72036"/>
    <lineage>
        <taxon>Eukaryota</taxon>
        <taxon>Metazoa</taxon>
        <taxon>Ecdysozoa</taxon>
        <taxon>Arthropoda</taxon>
        <taxon>Crustacea</taxon>
        <taxon>Multicrustacea</taxon>
        <taxon>Hexanauplia</taxon>
        <taxon>Copepoda</taxon>
        <taxon>Siphonostomatoida</taxon>
        <taxon>Caligidae</taxon>
        <taxon>Lepeophtheirus</taxon>
    </lineage>
</organism>
<reference evidence="8" key="1">
    <citation type="submission" date="2014-05" db="EMBL/GenBank/DDBJ databases">
        <authorList>
            <person name="Chronopoulou M."/>
        </authorList>
    </citation>
    <scope>NUCLEOTIDE SEQUENCE</scope>
    <source>
        <tissue evidence="8">Whole organism</tissue>
    </source>
</reference>
<dbReference type="EMBL" id="HACA01021071">
    <property type="protein sequence ID" value="CDW38432.1"/>
    <property type="molecule type" value="Transcribed_RNA"/>
</dbReference>
<keyword evidence="3" id="KW-0540">Nuclease</keyword>
<sequence length="49" mass="5919">MTTLEMMAIHWATKKFNVYLQGLPHFHIEKDQIRLGNCKYHQQENFGRN</sequence>